<evidence type="ECO:0000256" key="12">
    <source>
        <dbReference type="ARBA" id="ARBA00064003"/>
    </source>
</evidence>
<comment type="caution">
    <text evidence="20">The sequence shown here is derived from an EMBL/GenBank/DDBJ whole genome shotgun (WGS) entry which is preliminary data.</text>
</comment>
<evidence type="ECO:0000313" key="21">
    <source>
        <dbReference type="Proteomes" id="UP001139447"/>
    </source>
</evidence>
<dbReference type="InterPro" id="IPR011006">
    <property type="entry name" value="CheY-like_superfamily"/>
</dbReference>
<accession>A0A9X1VV75</accession>
<dbReference type="RefSeq" id="WP_243306419.1">
    <property type="nucleotide sequence ID" value="NZ_JALGBI010000001.1"/>
</dbReference>
<dbReference type="InterPro" id="IPR036890">
    <property type="entry name" value="HATPase_C_sf"/>
</dbReference>
<keyword evidence="16" id="KW-0175">Coiled coil</keyword>
<feature type="modified residue" description="4-aspartylphosphate" evidence="15">
    <location>
        <position position="773"/>
    </location>
</feature>
<feature type="transmembrane region" description="Helical" evidence="17">
    <location>
        <begin position="39"/>
        <end position="57"/>
    </location>
</feature>
<dbReference type="InterPro" id="IPR003594">
    <property type="entry name" value="HATPase_dom"/>
</dbReference>
<evidence type="ECO:0000256" key="6">
    <source>
        <dbReference type="ARBA" id="ARBA00022741"/>
    </source>
</evidence>
<dbReference type="Pfam" id="PF00512">
    <property type="entry name" value="HisKA"/>
    <property type="match status" value="1"/>
</dbReference>
<feature type="domain" description="Response regulatory" evidence="19">
    <location>
        <begin position="721"/>
        <end position="840"/>
    </location>
</feature>
<keyword evidence="5" id="KW-0732">Signal</keyword>
<dbReference type="GO" id="GO:0005524">
    <property type="term" value="F:ATP binding"/>
    <property type="evidence" value="ECO:0007669"/>
    <property type="project" value="UniProtKB-KW"/>
</dbReference>
<dbReference type="InterPro" id="IPR001789">
    <property type="entry name" value="Sig_transdc_resp-reg_receiver"/>
</dbReference>
<dbReference type="Pfam" id="PF02518">
    <property type="entry name" value="HATPase_c"/>
    <property type="match status" value="2"/>
</dbReference>
<keyword evidence="3 15" id="KW-0597">Phosphoprotein</keyword>
<feature type="modified residue" description="4-aspartylphosphate" evidence="15">
    <location>
        <position position="627"/>
    </location>
</feature>
<dbReference type="PANTHER" id="PTHR45339:SF1">
    <property type="entry name" value="HYBRID SIGNAL TRANSDUCTION HISTIDINE KINASE J"/>
    <property type="match status" value="1"/>
</dbReference>
<evidence type="ECO:0000256" key="13">
    <source>
        <dbReference type="ARBA" id="ARBA00068150"/>
    </source>
</evidence>
<keyword evidence="7" id="KW-0418">Kinase</keyword>
<dbReference type="Gene3D" id="3.30.565.10">
    <property type="entry name" value="Histidine kinase-like ATPase, C-terminal domain"/>
    <property type="match status" value="2"/>
</dbReference>
<evidence type="ECO:0000256" key="4">
    <source>
        <dbReference type="ARBA" id="ARBA00022679"/>
    </source>
</evidence>
<comment type="catalytic activity">
    <reaction evidence="1">
        <text>ATP + protein L-histidine = ADP + protein N-phospho-L-histidine.</text>
        <dbReference type="EC" id="2.7.13.3"/>
    </reaction>
</comment>
<feature type="transmembrane region" description="Helical" evidence="17">
    <location>
        <begin position="240"/>
        <end position="262"/>
    </location>
</feature>
<evidence type="ECO:0000256" key="15">
    <source>
        <dbReference type="PROSITE-ProRule" id="PRU00169"/>
    </source>
</evidence>
<dbReference type="EMBL" id="JALGBI010000001">
    <property type="protein sequence ID" value="MCJ0763843.1"/>
    <property type="molecule type" value="Genomic_DNA"/>
</dbReference>
<organism evidence="20 21">
    <name type="scientific">Variovorax terrae</name>
    <dbReference type="NCBI Taxonomy" id="2923278"/>
    <lineage>
        <taxon>Bacteria</taxon>
        <taxon>Pseudomonadati</taxon>
        <taxon>Pseudomonadota</taxon>
        <taxon>Betaproteobacteria</taxon>
        <taxon>Burkholderiales</taxon>
        <taxon>Comamonadaceae</taxon>
        <taxon>Variovorax</taxon>
    </lineage>
</organism>
<comment type="subunit">
    <text evidence="12">At low DSF concentrations, interacts with RpfF.</text>
</comment>
<proteinExistence type="predicted"/>
<evidence type="ECO:0000256" key="3">
    <source>
        <dbReference type="ARBA" id="ARBA00022553"/>
    </source>
</evidence>
<evidence type="ECO:0000259" key="18">
    <source>
        <dbReference type="PROSITE" id="PS50109"/>
    </source>
</evidence>
<keyword evidence="6" id="KW-0547">Nucleotide-binding</keyword>
<sequence length="1124" mass="119654">MSAVSPLLADTMAAQAPRASHHSTQLSTLPAGRREHQRALAVVLVSAIVFLAIVPFAKTLLGPMPAFLPAYQSALVLGEISTATLLFGQYATWRSRGLLVLASAYLFSALMAVAHALSFPGLFLQGGLPGGGPQTTAWLYFLWHGGFPSLVVAYALMDPREEVFASGQRPSALPAIGLCCALVLAAALLCVALVTQGHGLLPVIMSGDYDAAAKQLAASATWVLGLVSVPLLWRRRPRSVLDLWLMVVMFAWVFDVALAAVFNGARYDVGWYFGRVYGILAASFILIVLLLDNAVLYSELARAHDIQHEAAAASREARDAAEEATRAKSQFLANMSHEIRTPMNAMLGMTQLALKGPLDTRQRGYLEKSLQAGRHLLGILNDILDLSKIEAGKLAVDSVDFELEQVLSGVGDLVNEKAGAKGLEVVIDVDEHVPKMLQGDPMRLGQVLMNLANNAVKFTDQGEVAITVRVAQETADGVVLRFAVTDTGIGLSPEQQERMFQSFEQADASTTRRFGGTGLGLAISRHLTGLMGGEIGVESALGEGATFWFTARFGRSAQRARALVTNGGLKGRRILVVDDSARARAVIVDMLLRMKFEVVQADAGRAALALVAQADAQGRPFDLVLLDWQMPEMDGIEAARELARLPLGRRPEVLLVTAFNREEVISGARAAGVREVLIKPVSPSLVFDALVGALGRGPARPPAGRAAAGEPAAAAAYDAARVLLVEDNPANQEVVVGLLELRGIQVDVAGNGQQALERLQAAPDGTWDLVFMDLQMPVMDGITATQAIRQLERYRALPVVAMTANALVGDRERCLAAGMDDHVAKPIDEEQLLAVLARWLRRPPVPPPAEAPAMAPDAALGAGRPGRRVRLDVADAPALAIPPPQPAAGAPASPFEALDAAMAHDIRSSLGVVAGYARLLELKFGPALDDKGREYIATMSDTTRETTQLVTAWRTAARLLRQPLQPETVDMAALVAAMVDELFAADAPPAAPTRVSVQPGLPAAQGDGVLLAHVWRQLLDNARKFTRDTAEPAVRIEWRREGGATHYGVLDNGIGLAAKDRARLFQPLQRPHGEAFDGLGLGLFVAHQLAQRHGGQLWAEPVEGGGAAFWLVLPDAAAGPGAAA</sequence>
<dbReference type="InterPro" id="IPR033424">
    <property type="entry name" value="MASE4"/>
</dbReference>
<keyword evidence="17" id="KW-1133">Transmembrane helix</keyword>
<keyword evidence="8" id="KW-0067">ATP-binding</keyword>
<dbReference type="PRINTS" id="PR00344">
    <property type="entry name" value="BCTRLSENSOR"/>
</dbReference>
<feature type="transmembrane region" description="Helical" evidence="17">
    <location>
        <begin position="137"/>
        <end position="156"/>
    </location>
</feature>
<name>A0A9X1VV75_9BURK</name>
<evidence type="ECO:0000256" key="5">
    <source>
        <dbReference type="ARBA" id="ARBA00022729"/>
    </source>
</evidence>
<dbReference type="Proteomes" id="UP001139447">
    <property type="component" value="Unassembled WGS sequence"/>
</dbReference>
<keyword evidence="4" id="KW-0808">Transferase</keyword>
<dbReference type="SMART" id="SM00448">
    <property type="entry name" value="REC"/>
    <property type="match status" value="2"/>
</dbReference>
<dbReference type="InterPro" id="IPR003661">
    <property type="entry name" value="HisK_dim/P_dom"/>
</dbReference>
<feature type="transmembrane region" description="Helical" evidence="17">
    <location>
        <begin position="69"/>
        <end position="91"/>
    </location>
</feature>
<dbReference type="InterPro" id="IPR004358">
    <property type="entry name" value="Sig_transdc_His_kin-like_C"/>
</dbReference>
<dbReference type="InterPro" id="IPR036097">
    <property type="entry name" value="HisK_dim/P_sf"/>
</dbReference>
<evidence type="ECO:0000259" key="19">
    <source>
        <dbReference type="PROSITE" id="PS50110"/>
    </source>
</evidence>
<feature type="domain" description="Histidine kinase" evidence="18">
    <location>
        <begin position="901"/>
        <end position="1117"/>
    </location>
</feature>
<dbReference type="PANTHER" id="PTHR45339">
    <property type="entry name" value="HYBRID SIGNAL TRANSDUCTION HISTIDINE KINASE J"/>
    <property type="match status" value="1"/>
</dbReference>
<evidence type="ECO:0000256" key="14">
    <source>
        <dbReference type="ARBA" id="ARBA00070152"/>
    </source>
</evidence>
<dbReference type="SUPFAM" id="SSF52172">
    <property type="entry name" value="CheY-like"/>
    <property type="match status" value="2"/>
</dbReference>
<dbReference type="FunFam" id="1.10.287.130:FF:000002">
    <property type="entry name" value="Two-component osmosensing histidine kinase"/>
    <property type="match status" value="1"/>
</dbReference>
<feature type="transmembrane region" description="Helical" evidence="17">
    <location>
        <begin position="98"/>
        <end position="117"/>
    </location>
</feature>
<keyword evidence="17" id="KW-0812">Transmembrane</keyword>
<gene>
    <name evidence="20" type="ORF">MMF98_11565</name>
</gene>
<evidence type="ECO:0000256" key="9">
    <source>
        <dbReference type="ARBA" id="ARBA00023012"/>
    </source>
</evidence>
<dbReference type="FunFam" id="3.30.565.10:FF:000010">
    <property type="entry name" value="Sensor histidine kinase RcsC"/>
    <property type="match status" value="1"/>
</dbReference>
<dbReference type="Gene3D" id="3.40.50.2300">
    <property type="match status" value="2"/>
</dbReference>
<feature type="domain" description="Histidine kinase" evidence="18">
    <location>
        <begin position="334"/>
        <end position="555"/>
    </location>
</feature>
<evidence type="ECO:0000256" key="1">
    <source>
        <dbReference type="ARBA" id="ARBA00000085"/>
    </source>
</evidence>
<reference evidence="20" key="1">
    <citation type="submission" date="2022-03" db="EMBL/GenBank/DDBJ databases">
        <authorList>
            <person name="Woo C.Y."/>
        </authorList>
    </citation>
    <scope>NUCLEOTIDE SEQUENCE</scope>
    <source>
        <strain evidence="20">CYS-02</strain>
    </source>
</reference>
<dbReference type="GO" id="GO:0000155">
    <property type="term" value="F:phosphorelay sensor kinase activity"/>
    <property type="evidence" value="ECO:0007669"/>
    <property type="project" value="InterPro"/>
</dbReference>
<dbReference type="Pfam" id="PF17158">
    <property type="entry name" value="MASE4"/>
    <property type="match status" value="1"/>
</dbReference>
<dbReference type="CDD" id="cd17546">
    <property type="entry name" value="REC_hyHK_CKI1_RcsC-like"/>
    <property type="match status" value="2"/>
</dbReference>
<dbReference type="PROSITE" id="PS50110">
    <property type="entry name" value="RESPONSE_REGULATORY"/>
    <property type="match status" value="2"/>
</dbReference>
<evidence type="ECO:0000313" key="20">
    <source>
        <dbReference type="EMBL" id="MCJ0763843.1"/>
    </source>
</evidence>
<keyword evidence="17" id="KW-0472">Membrane</keyword>
<dbReference type="Gene3D" id="1.10.287.130">
    <property type="match status" value="1"/>
</dbReference>
<dbReference type="SUPFAM" id="SSF47384">
    <property type="entry name" value="Homodimeric domain of signal transducing histidine kinase"/>
    <property type="match status" value="2"/>
</dbReference>
<keyword evidence="21" id="KW-1185">Reference proteome</keyword>
<feature type="transmembrane region" description="Helical" evidence="17">
    <location>
        <begin position="176"/>
        <end position="195"/>
    </location>
</feature>
<dbReference type="AlphaFoldDB" id="A0A9X1VV75"/>
<feature type="coiled-coil region" evidence="16">
    <location>
        <begin position="303"/>
        <end position="330"/>
    </location>
</feature>
<keyword evidence="9" id="KW-0902">Two-component regulatory system</keyword>
<evidence type="ECO:0000256" key="2">
    <source>
        <dbReference type="ARBA" id="ARBA00012438"/>
    </source>
</evidence>
<dbReference type="CDD" id="cd16922">
    <property type="entry name" value="HATPase_EvgS-ArcB-TorS-like"/>
    <property type="match status" value="1"/>
</dbReference>
<feature type="transmembrane region" description="Helical" evidence="17">
    <location>
        <begin position="274"/>
        <end position="297"/>
    </location>
</feature>
<evidence type="ECO:0000256" key="7">
    <source>
        <dbReference type="ARBA" id="ARBA00022777"/>
    </source>
</evidence>
<comment type="function">
    <text evidence="11">Member of the two-component regulatory system BvgS/BvgA. Phosphorylates BvgA via a four-step phosphorelay in response to environmental signals.</text>
</comment>
<dbReference type="Pfam" id="PF00072">
    <property type="entry name" value="Response_reg"/>
    <property type="match status" value="2"/>
</dbReference>
<keyword evidence="10" id="KW-0843">Virulence</keyword>
<dbReference type="SMART" id="SM00388">
    <property type="entry name" value="HisKA"/>
    <property type="match status" value="2"/>
</dbReference>
<feature type="domain" description="Response regulatory" evidence="19">
    <location>
        <begin position="573"/>
        <end position="694"/>
    </location>
</feature>
<dbReference type="SMART" id="SM00387">
    <property type="entry name" value="HATPase_c"/>
    <property type="match status" value="2"/>
</dbReference>
<dbReference type="CDD" id="cd00082">
    <property type="entry name" value="HisKA"/>
    <property type="match status" value="1"/>
</dbReference>
<evidence type="ECO:0000256" key="16">
    <source>
        <dbReference type="SAM" id="Coils"/>
    </source>
</evidence>
<evidence type="ECO:0000256" key="10">
    <source>
        <dbReference type="ARBA" id="ARBA00023026"/>
    </source>
</evidence>
<protein>
    <recommendedName>
        <fullName evidence="13">Sensory/regulatory protein RpfC</fullName>
        <ecNumber evidence="2">2.7.13.3</ecNumber>
    </recommendedName>
    <alternativeName>
        <fullName evidence="14">Virulence sensor protein BvgS</fullName>
    </alternativeName>
</protein>
<dbReference type="InterPro" id="IPR005467">
    <property type="entry name" value="His_kinase_dom"/>
</dbReference>
<evidence type="ECO:0000256" key="11">
    <source>
        <dbReference type="ARBA" id="ARBA00058004"/>
    </source>
</evidence>
<dbReference type="EC" id="2.7.13.3" evidence="2"/>
<evidence type="ECO:0000256" key="17">
    <source>
        <dbReference type="SAM" id="Phobius"/>
    </source>
</evidence>
<dbReference type="SUPFAM" id="SSF55874">
    <property type="entry name" value="ATPase domain of HSP90 chaperone/DNA topoisomerase II/histidine kinase"/>
    <property type="match status" value="2"/>
</dbReference>
<dbReference type="PROSITE" id="PS50109">
    <property type="entry name" value="HIS_KIN"/>
    <property type="match status" value="2"/>
</dbReference>
<evidence type="ECO:0000256" key="8">
    <source>
        <dbReference type="ARBA" id="ARBA00022840"/>
    </source>
</evidence>